<evidence type="ECO:0000313" key="1">
    <source>
        <dbReference type="EMBL" id="VFQ66524.1"/>
    </source>
</evidence>
<proteinExistence type="predicted"/>
<name>A0A484KRF1_9ASTE</name>
<dbReference type="EMBL" id="OOIL02000559">
    <property type="protein sequence ID" value="VFQ66524.1"/>
    <property type="molecule type" value="Genomic_DNA"/>
</dbReference>
<dbReference type="AlphaFoldDB" id="A0A484KRF1"/>
<accession>A0A484KRF1</accession>
<protein>
    <submittedName>
        <fullName evidence="1">Uncharacterized protein</fullName>
    </submittedName>
</protein>
<dbReference type="Proteomes" id="UP000595140">
    <property type="component" value="Unassembled WGS sequence"/>
</dbReference>
<evidence type="ECO:0000313" key="2">
    <source>
        <dbReference type="Proteomes" id="UP000595140"/>
    </source>
</evidence>
<keyword evidence="2" id="KW-1185">Reference proteome</keyword>
<reference evidence="1 2" key="1">
    <citation type="submission" date="2018-04" db="EMBL/GenBank/DDBJ databases">
        <authorList>
            <person name="Vogel A."/>
        </authorList>
    </citation>
    <scope>NUCLEOTIDE SEQUENCE [LARGE SCALE GENOMIC DNA]</scope>
</reference>
<gene>
    <name evidence="1" type="ORF">CCAM_LOCUS8300</name>
</gene>
<organism evidence="1 2">
    <name type="scientific">Cuscuta campestris</name>
    <dbReference type="NCBI Taxonomy" id="132261"/>
    <lineage>
        <taxon>Eukaryota</taxon>
        <taxon>Viridiplantae</taxon>
        <taxon>Streptophyta</taxon>
        <taxon>Embryophyta</taxon>
        <taxon>Tracheophyta</taxon>
        <taxon>Spermatophyta</taxon>
        <taxon>Magnoliopsida</taxon>
        <taxon>eudicotyledons</taxon>
        <taxon>Gunneridae</taxon>
        <taxon>Pentapetalae</taxon>
        <taxon>asterids</taxon>
        <taxon>lamiids</taxon>
        <taxon>Solanales</taxon>
        <taxon>Convolvulaceae</taxon>
        <taxon>Cuscuteae</taxon>
        <taxon>Cuscuta</taxon>
        <taxon>Cuscuta subgen. Grammica</taxon>
        <taxon>Cuscuta sect. Cleistogrammica</taxon>
    </lineage>
</organism>
<sequence length="74" mass="8397">MIDIYTVGVPTSENKDEYHLHILKDEALPISLSFWVRIVDPDFICKWLILPDTLSVVLGPPEFLHGIRAGPVRV</sequence>